<name>A0A2S2QF09_9HEMI</name>
<evidence type="ECO:0000256" key="1">
    <source>
        <dbReference type="ARBA" id="ARBA00022723"/>
    </source>
</evidence>
<evidence type="ECO:0000313" key="6">
    <source>
        <dbReference type="EMBL" id="MBY76273.1"/>
    </source>
</evidence>
<accession>A0A2S2QF09</accession>
<sequence>MTYVKSTKGKNLLVCAEYIFEKDYTKYEKTYWKCIKYNIYKCRGRIHTVNDKVVLHKNTHNHTPNITEISTRTIINELKETASSQVTSTPHQIVANTISTISSQAISGALPSVSTMKKTVQRLRRCKNAPPVNPSMLTEINIIEPYTLTLNNKPFLLYDSGSDDVNQILLFSTEENLKILMSDQCHWFIDGTFKSSPQLFTQLLTIHAIKYDTVLPLVFALVPNKTRDSYTKIGQELLNLEKNLRPANIMVDFEQALFGAIADVFKDVQIRGCFFHFGQCIWRKIQCIPEVREKYISNADFALNVKQLMALAFIPISDVEEKFDELMSQSFFEENEELLFPLTDYFEDTWIGRPNRRRTRRPPTFSLALWNQYDATLADLPKTNNSVEGWHRSFSSLLGASHPTIWRLIDIIKKEQGLTEIKINQLIAGQEQVAKKKKYTNTTTRIKKIVSSYHGRNLNEYLIGIAHNLQM</sequence>
<dbReference type="OrthoDB" id="10029846at2759"/>
<dbReference type="EMBL" id="GGMS01007070">
    <property type="protein sequence ID" value="MBY76273.1"/>
    <property type="molecule type" value="Transcribed_RNA"/>
</dbReference>
<dbReference type="Gene3D" id="2.20.25.240">
    <property type="match status" value="1"/>
</dbReference>
<dbReference type="PANTHER" id="PTHR47160:SF5">
    <property type="entry name" value="MULE TRANSPOSASE DOMAIN-CONTAINING PROTEIN"/>
    <property type="match status" value="1"/>
</dbReference>
<dbReference type="GO" id="GO:0008270">
    <property type="term" value="F:zinc ion binding"/>
    <property type="evidence" value="ECO:0007669"/>
    <property type="project" value="UniProtKB-KW"/>
</dbReference>
<keyword evidence="3" id="KW-0862">Zinc</keyword>
<keyword evidence="1" id="KW-0479">Metal-binding</keyword>
<evidence type="ECO:0000256" key="3">
    <source>
        <dbReference type="ARBA" id="ARBA00022833"/>
    </source>
</evidence>
<keyword evidence="2" id="KW-0863">Zinc-finger</keyword>
<evidence type="ECO:0008006" key="7">
    <source>
        <dbReference type="Google" id="ProtNLM"/>
    </source>
</evidence>
<evidence type="ECO:0000256" key="2">
    <source>
        <dbReference type="ARBA" id="ARBA00022771"/>
    </source>
</evidence>
<dbReference type="PANTHER" id="PTHR47160">
    <property type="entry name" value="PUTATIVE-RELATED"/>
    <property type="match status" value="1"/>
</dbReference>
<dbReference type="InterPro" id="IPR007588">
    <property type="entry name" value="Znf_FLYWCH"/>
</dbReference>
<gene>
    <name evidence="6" type="ORF">g.95793</name>
</gene>
<protein>
    <recommendedName>
        <fullName evidence="7">MULE transposase domain-containing protein</fullName>
    </recommendedName>
</protein>
<evidence type="ECO:0000259" key="5">
    <source>
        <dbReference type="Pfam" id="PF10551"/>
    </source>
</evidence>
<evidence type="ECO:0000259" key="4">
    <source>
        <dbReference type="Pfam" id="PF04500"/>
    </source>
</evidence>
<dbReference type="Pfam" id="PF10551">
    <property type="entry name" value="MULE"/>
    <property type="match status" value="1"/>
</dbReference>
<dbReference type="InterPro" id="IPR018289">
    <property type="entry name" value="MULE_transposase_dom"/>
</dbReference>
<feature type="domain" description="MULE transposase" evidence="5">
    <location>
        <begin position="187"/>
        <end position="277"/>
    </location>
</feature>
<dbReference type="AlphaFoldDB" id="A0A2S2QF09"/>
<feature type="domain" description="FLYWCH-type" evidence="4">
    <location>
        <begin position="3"/>
        <end position="62"/>
    </location>
</feature>
<reference evidence="6" key="1">
    <citation type="submission" date="2018-04" db="EMBL/GenBank/DDBJ databases">
        <title>Transcriptome assembly of Sipha flava.</title>
        <authorList>
            <person name="Scully E.D."/>
            <person name="Geib S.M."/>
            <person name="Palmer N.A."/>
            <person name="Koch K."/>
            <person name="Bradshaw J."/>
            <person name="Heng-Moss T."/>
            <person name="Sarath G."/>
        </authorList>
    </citation>
    <scope>NUCLEOTIDE SEQUENCE</scope>
</reference>
<organism evidence="6">
    <name type="scientific">Sipha flava</name>
    <name type="common">yellow sugarcane aphid</name>
    <dbReference type="NCBI Taxonomy" id="143950"/>
    <lineage>
        <taxon>Eukaryota</taxon>
        <taxon>Metazoa</taxon>
        <taxon>Ecdysozoa</taxon>
        <taxon>Arthropoda</taxon>
        <taxon>Hexapoda</taxon>
        <taxon>Insecta</taxon>
        <taxon>Pterygota</taxon>
        <taxon>Neoptera</taxon>
        <taxon>Paraneoptera</taxon>
        <taxon>Hemiptera</taxon>
        <taxon>Sternorrhyncha</taxon>
        <taxon>Aphidomorpha</taxon>
        <taxon>Aphidoidea</taxon>
        <taxon>Aphididae</taxon>
        <taxon>Sipha</taxon>
    </lineage>
</organism>
<proteinExistence type="predicted"/>
<dbReference type="Pfam" id="PF04500">
    <property type="entry name" value="FLYWCH"/>
    <property type="match status" value="1"/>
</dbReference>